<dbReference type="RefSeq" id="WP_094491298.1">
    <property type="nucleotide sequence ID" value="NZ_JAGIBT010000001.1"/>
</dbReference>
<accession>A0AB35BXM6</accession>
<evidence type="ECO:0000313" key="10">
    <source>
        <dbReference type="EMBL" id="MBS7823632.1"/>
    </source>
</evidence>
<protein>
    <submittedName>
        <fullName evidence="10">Alanine:cation symporter family protein</fullName>
    </submittedName>
</protein>
<name>A0AB35BXM6_9GAMM</name>
<comment type="caution">
    <text evidence="10">The sequence shown here is derived from an EMBL/GenBank/DDBJ whole genome shotgun (WGS) entry which is preliminary data.</text>
</comment>
<gene>
    <name evidence="10" type="ORF">J7561_00240</name>
</gene>
<keyword evidence="5 9" id="KW-0812">Transmembrane</keyword>
<evidence type="ECO:0000256" key="2">
    <source>
        <dbReference type="ARBA" id="ARBA00009261"/>
    </source>
</evidence>
<comment type="similarity">
    <text evidence="2 9">Belongs to the alanine or glycine:cation symporter (AGCS) (TC 2.A.25) family.</text>
</comment>
<keyword evidence="9" id="KW-0997">Cell inner membrane</keyword>
<dbReference type="PANTHER" id="PTHR30330">
    <property type="entry name" value="AGSS FAMILY TRANSPORTER, SODIUM-ALANINE"/>
    <property type="match status" value="1"/>
</dbReference>
<reference evidence="10" key="1">
    <citation type="submission" date="2021-03" db="EMBL/GenBank/DDBJ databases">
        <title>Identification and antibiotic profiling of Wohlfahrtiimonas chitiniclastica, an underestimated human pathogen.</title>
        <authorList>
            <person name="Kopf A."/>
            <person name="Bunk B."/>
            <person name="Coldewey S."/>
            <person name="Gunzer F."/>
            <person name="Riedel T."/>
            <person name="Schroettner P."/>
        </authorList>
    </citation>
    <scope>NUCLEOTIDE SEQUENCE</scope>
    <source>
        <strain evidence="10">DSM 100917</strain>
    </source>
</reference>
<keyword evidence="7 9" id="KW-1133">Transmembrane helix</keyword>
<sequence length="467" mass="50560">MEIINWITGPFNNFIWSYILIIGLLGLGVYFSIRTRFVQIRLFKQMLKVTVEKNPGSDGVSAFQAFTISAASRVGTGNIAGVALAIAIGGPGAVFWMWIIAIIGMATAFIESTLAQVYKVKDGDTFRGGPAYYMEKALGFRKLGIAFAILLAVTFGFIFNSVQSNTIAHSFASAFGFTNVQIGVVLVILTAIIIFGGVKRIVNFTQVIVPIMAVFYIGLAMYVLFTNITKVPEMFMLIISNAFGLKEVVGGGIGVAIMQGVRRGLFSNEAGMGSVPNAAAAANVSHPAKQGLVQSLGVFFDTIMVCSATAFIILLSGLYTNVEPGMGGVVLTQNSLALQMGSWAQYFVAIAVMFFAFSSIIGNYYYGETNIEFINGNKTGLLIYRLVVLAMVMCGALMQMELAWNLADVFMGLMTILNLIIIMMLSRIAIAVGNDYYRQLKEGKDPVFKASSIKGLKNTECWGEDQK</sequence>
<feature type="transmembrane region" description="Helical" evidence="9">
    <location>
        <begin position="298"/>
        <end position="319"/>
    </location>
</feature>
<proteinExistence type="inferred from homology"/>
<feature type="transmembrane region" description="Helical" evidence="9">
    <location>
        <begin position="171"/>
        <end position="195"/>
    </location>
</feature>
<dbReference type="Proteomes" id="UP000680020">
    <property type="component" value="Unassembled WGS sequence"/>
</dbReference>
<dbReference type="GO" id="GO:0005886">
    <property type="term" value="C:plasma membrane"/>
    <property type="evidence" value="ECO:0007669"/>
    <property type="project" value="UniProtKB-SubCell"/>
</dbReference>
<keyword evidence="8 9" id="KW-0472">Membrane</keyword>
<feature type="transmembrane region" description="Helical" evidence="9">
    <location>
        <begin position="70"/>
        <end position="89"/>
    </location>
</feature>
<dbReference type="AlphaFoldDB" id="A0AB35BXM6"/>
<comment type="subcellular location">
    <subcellularLocation>
        <location evidence="9">Cell inner membrane</location>
        <topology evidence="9">Multi-pass membrane protein</topology>
    </subcellularLocation>
    <subcellularLocation>
        <location evidence="1">Cell membrane</location>
        <topology evidence="1">Multi-pass membrane protein</topology>
    </subcellularLocation>
</comment>
<feature type="transmembrane region" description="Helical" evidence="9">
    <location>
        <begin position="379"/>
        <end position="398"/>
    </location>
</feature>
<evidence type="ECO:0000256" key="5">
    <source>
        <dbReference type="ARBA" id="ARBA00022692"/>
    </source>
</evidence>
<feature type="transmembrane region" description="Helical" evidence="9">
    <location>
        <begin position="95"/>
        <end position="118"/>
    </location>
</feature>
<keyword evidence="6 9" id="KW-0769">Symport</keyword>
<dbReference type="GO" id="GO:0005283">
    <property type="term" value="F:amino acid:sodium symporter activity"/>
    <property type="evidence" value="ECO:0007669"/>
    <property type="project" value="InterPro"/>
</dbReference>
<organism evidence="10 11">
    <name type="scientific">Wohlfahrtiimonas chitiniclastica</name>
    <dbReference type="NCBI Taxonomy" id="400946"/>
    <lineage>
        <taxon>Bacteria</taxon>
        <taxon>Pseudomonadati</taxon>
        <taxon>Pseudomonadota</taxon>
        <taxon>Gammaproteobacteria</taxon>
        <taxon>Cardiobacteriales</taxon>
        <taxon>Ignatzschineriaceae</taxon>
        <taxon>Wohlfahrtiimonas</taxon>
    </lineage>
</organism>
<feature type="transmembrane region" description="Helical" evidence="9">
    <location>
        <begin position="234"/>
        <end position="257"/>
    </location>
</feature>
<feature type="transmembrane region" description="Helical" evidence="9">
    <location>
        <begin position="343"/>
        <end position="367"/>
    </location>
</feature>
<dbReference type="InterPro" id="IPR001463">
    <property type="entry name" value="Na/Ala_symport"/>
</dbReference>
<evidence type="ECO:0000256" key="7">
    <source>
        <dbReference type="ARBA" id="ARBA00022989"/>
    </source>
</evidence>
<dbReference type="PRINTS" id="PR00175">
    <property type="entry name" value="NAALASMPORT"/>
</dbReference>
<evidence type="ECO:0000313" key="11">
    <source>
        <dbReference type="Proteomes" id="UP000680020"/>
    </source>
</evidence>
<evidence type="ECO:0000256" key="1">
    <source>
        <dbReference type="ARBA" id="ARBA00004651"/>
    </source>
</evidence>
<dbReference type="PANTHER" id="PTHR30330:SF1">
    <property type="entry name" value="AMINO-ACID CARRIER PROTEIN ALST"/>
    <property type="match status" value="1"/>
</dbReference>
<dbReference type="EMBL" id="JAGIBU010000001">
    <property type="protein sequence ID" value="MBS7823632.1"/>
    <property type="molecule type" value="Genomic_DNA"/>
</dbReference>
<dbReference type="FunFam" id="1.20.1740.10:FF:000004">
    <property type="entry name" value="Sodium:alanine symporter family protein"/>
    <property type="match status" value="1"/>
</dbReference>
<feature type="transmembrane region" description="Helical" evidence="9">
    <location>
        <begin position="15"/>
        <end position="33"/>
    </location>
</feature>
<evidence type="ECO:0000256" key="6">
    <source>
        <dbReference type="ARBA" id="ARBA00022847"/>
    </source>
</evidence>
<feature type="transmembrane region" description="Helical" evidence="9">
    <location>
        <begin position="207"/>
        <end position="228"/>
    </location>
</feature>
<evidence type="ECO:0000256" key="8">
    <source>
        <dbReference type="ARBA" id="ARBA00023136"/>
    </source>
</evidence>
<evidence type="ECO:0000256" key="3">
    <source>
        <dbReference type="ARBA" id="ARBA00022448"/>
    </source>
</evidence>
<evidence type="ECO:0000256" key="9">
    <source>
        <dbReference type="RuleBase" id="RU363064"/>
    </source>
</evidence>
<feature type="transmembrane region" description="Helical" evidence="9">
    <location>
        <begin position="410"/>
        <end position="432"/>
    </location>
</feature>
<dbReference type="PROSITE" id="PS00873">
    <property type="entry name" value="NA_ALANINE_SYMP"/>
    <property type="match status" value="1"/>
</dbReference>
<evidence type="ECO:0000256" key="4">
    <source>
        <dbReference type="ARBA" id="ARBA00022475"/>
    </source>
</evidence>
<keyword evidence="4" id="KW-1003">Cell membrane</keyword>
<dbReference type="Pfam" id="PF01235">
    <property type="entry name" value="Na_Ala_symp"/>
    <property type="match status" value="1"/>
</dbReference>
<feature type="transmembrane region" description="Helical" evidence="9">
    <location>
        <begin position="139"/>
        <end position="159"/>
    </location>
</feature>
<keyword evidence="3 9" id="KW-0813">Transport</keyword>
<dbReference type="NCBIfam" id="TIGR00835">
    <property type="entry name" value="agcS"/>
    <property type="match status" value="1"/>
</dbReference>